<evidence type="ECO:0000259" key="3">
    <source>
        <dbReference type="PROSITE" id="PS50887"/>
    </source>
</evidence>
<dbReference type="SUPFAM" id="SSF55785">
    <property type="entry name" value="PYP-like sensor domain (PAS domain)"/>
    <property type="match status" value="2"/>
</dbReference>
<dbReference type="OrthoDB" id="9801651at2"/>
<dbReference type="Gene3D" id="3.20.20.450">
    <property type="entry name" value="EAL domain"/>
    <property type="match status" value="1"/>
</dbReference>
<dbReference type="Pfam" id="PF00563">
    <property type="entry name" value="EAL"/>
    <property type="match status" value="1"/>
</dbReference>
<dbReference type="SMART" id="SM00086">
    <property type="entry name" value="PAC"/>
    <property type="match status" value="2"/>
</dbReference>
<dbReference type="SMART" id="SM00052">
    <property type="entry name" value="EAL"/>
    <property type="match status" value="1"/>
</dbReference>
<dbReference type="Proteomes" id="UP000005307">
    <property type="component" value="Chromosome"/>
</dbReference>
<dbReference type="InterPro" id="IPR000160">
    <property type="entry name" value="GGDEF_dom"/>
</dbReference>
<protein>
    <submittedName>
        <fullName evidence="4">Putative signaling protein with diguanylate cyclase activity</fullName>
    </submittedName>
</protein>
<dbReference type="CDD" id="cd00130">
    <property type="entry name" value="PAS"/>
    <property type="match status" value="1"/>
</dbReference>
<dbReference type="InterPro" id="IPR000700">
    <property type="entry name" value="PAS-assoc_C"/>
</dbReference>
<dbReference type="PANTHER" id="PTHR44757:SF2">
    <property type="entry name" value="BIOFILM ARCHITECTURE MAINTENANCE PROTEIN MBAA"/>
    <property type="match status" value="1"/>
</dbReference>
<dbReference type="CDD" id="cd01949">
    <property type="entry name" value="GGDEF"/>
    <property type="match status" value="1"/>
</dbReference>
<reference evidence="4 5" key="1">
    <citation type="journal article" date="2013" name="PLoS ONE">
        <title>Poles Apart: Arctic and Antarctic Octadecabacter strains Share High Genome Plasticity and a New Type of Xanthorhodopsin.</title>
        <authorList>
            <person name="Vollmers J."/>
            <person name="Voget S."/>
            <person name="Dietrich S."/>
            <person name="Gollnow K."/>
            <person name="Smits M."/>
            <person name="Meyer K."/>
            <person name="Brinkhoff T."/>
            <person name="Simon M."/>
            <person name="Daniel R."/>
        </authorList>
    </citation>
    <scope>NUCLEOTIDE SEQUENCE [LARGE SCALE GENOMIC DNA]</scope>
    <source>
        <strain evidence="4 5">307</strain>
    </source>
</reference>
<evidence type="ECO:0000259" key="2">
    <source>
        <dbReference type="PROSITE" id="PS50883"/>
    </source>
</evidence>
<dbReference type="Gene3D" id="3.30.450.20">
    <property type="entry name" value="PAS domain"/>
    <property type="match status" value="2"/>
</dbReference>
<dbReference type="InterPro" id="IPR043128">
    <property type="entry name" value="Rev_trsase/Diguanyl_cyclase"/>
</dbReference>
<dbReference type="NCBIfam" id="TIGR00229">
    <property type="entry name" value="sensory_box"/>
    <property type="match status" value="1"/>
</dbReference>
<dbReference type="SMART" id="SM00091">
    <property type="entry name" value="PAS"/>
    <property type="match status" value="3"/>
</dbReference>
<dbReference type="InterPro" id="IPR029787">
    <property type="entry name" value="Nucleotide_cyclase"/>
</dbReference>
<dbReference type="InterPro" id="IPR000014">
    <property type="entry name" value="PAS"/>
</dbReference>
<dbReference type="EMBL" id="CP003740">
    <property type="protein sequence ID" value="AGI67962.1"/>
    <property type="molecule type" value="Genomic_DNA"/>
</dbReference>
<keyword evidence="5" id="KW-1185">Reference proteome</keyword>
<dbReference type="PROSITE" id="PS50887">
    <property type="entry name" value="GGDEF"/>
    <property type="match status" value="1"/>
</dbReference>
<organism evidence="4 5">
    <name type="scientific">Octadecabacter antarcticus 307</name>
    <dbReference type="NCBI Taxonomy" id="391626"/>
    <lineage>
        <taxon>Bacteria</taxon>
        <taxon>Pseudomonadati</taxon>
        <taxon>Pseudomonadota</taxon>
        <taxon>Alphaproteobacteria</taxon>
        <taxon>Rhodobacterales</taxon>
        <taxon>Roseobacteraceae</taxon>
        <taxon>Octadecabacter</taxon>
    </lineage>
</organism>
<feature type="domain" description="EAL" evidence="2">
    <location>
        <begin position="558"/>
        <end position="809"/>
    </location>
</feature>
<dbReference type="AlphaFoldDB" id="M9R6X9"/>
<evidence type="ECO:0000313" key="4">
    <source>
        <dbReference type="EMBL" id="AGI67962.1"/>
    </source>
</evidence>
<dbReference type="SUPFAM" id="SSF141868">
    <property type="entry name" value="EAL domain-like"/>
    <property type="match status" value="1"/>
</dbReference>
<dbReference type="Pfam" id="PF08447">
    <property type="entry name" value="PAS_3"/>
    <property type="match status" value="2"/>
</dbReference>
<dbReference type="Gene3D" id="2.10.70.100">
    <property type="match status" value="1"/>
</dbReference>
<dbReference type="Gene3D" id="3.30.70.270">
    <property type="match status" value="1"/>
</dbReference>
<dbReference type="NCBIfam" id="TIGR00254">
    <property type="entry name" value="GGDEF"/>
    <property type="match status" value="1"/>
</dbReference>
<dbReference type="InterPro" id="IPR035965">
    <property type="entry name" value="PAS-like_dom_sf"/>
</dbReference>
<dbReference type="InterPro" id="IPR035919">
    <property type="entry name" value="EAL_sf"/>
</dbReference>
<evidence type="ECO:0000313" key="5">
    <source>
        <dbReference type="Proteomes" id="UP000005307"/>
    </source>
</evidence>
<dbReference type="RefSeq" id="WP_015499980.1">
    <property type="nucleotide sequence ID" value="NC_020911.1"/>
</dbReference>
<dbReference type="InterPro" id="IPR001610">
    <property type="entry name" value="PAC"/>
</dbReference>
<dbReference type="HOGENOM" id="CLU_000445_70_20_5"/>
<feature type="domain" description="PAC" evidence="1">
    <location>
        <begin position="327"/>
        <end position="378"/>
    </location>
</feature>
<feature type="domain" description="PAC" evidence="1">
    <location>
        <begin position="198"/>
        <end position="251"/>
    </location>
</feature>
<dbReference type="InterPro" id="IPR052155">
    <property type="entry name" value="Biofilm_reg_signaling"/>
</dbReference>
<name>M9R6X9_9RHOB</name>
<gene>
    <name evidence="4" type="ORF">OAN307_c23460</name>
</gene>
<dbReference type="SMART" id="SM00267">
    <property type="entry name" value="GGDEF"/>
    <property type="match status" value="1"/>
</dbReference>
<evidence type="ECO:0000259" key="1">
    <source>
        <dbReference type="PROSITE" id="PS50113"/>
    </source>
</evidence>
<dbReference type="Pfam" id="PF00990">
    <property type="entry name" value="GGDEF"/>
    <property type="match status" value="1"/>
</dbReference>
<accession>M9R6X9</accession>
<dbReference type="SUPFAM" id="SSF55073">
    <property type="entry name" value="Nucleotide cyclase"/>
    <property type="match status" value="1"/>
</dbReference>
<dbReference type="STRING" id="391626.OAN307_c23460"/>
<dbReference type="eggNOG" id="COG5001">
    <property type="taxonomic scope" value="Bacteria"/>
</dbReference>
<dbReference type="CDD" id="cd01948">
    <property type="entry name" value="EAL"/>
    <property type="match status" value="1"/>
</dbReference>
<dbReference type="InterPro" id="IPR001633">
    <property type="entry name" value="EAL_dom"/>
</dbReference>
<dbReference type="InterPro" id="IPR013655">
    <property type="entry name" value="PAS_fold_3"/>
</dbReference>
<feature type="domain" description="GGDEF" evidence="3">
    <location>
        <begin position="416"/>
        <end position="549"/>
    </location>
</feature>
<dbReference type="KEGG" id="oat:OAN307_c23460"/>
<proteinExistence type="predicted"/>
<sequence>MGAAPVDHAFATAIVAVLAQPAAVVDGAGTILSCNSDFRSCLSITAGQVSGAALWTVLRANCGADAAAFFAAEPRQNMAFMTKVNAASGHFRLTLNSIAQTAQRGPYLCQLTPDIAIDSSRLRFLLEHLDQGVWNYNTMEKSFNVADAWRRMRGIPLSEDIDTYDTDHEKWLTEIHPEDRDMVQALFSGQVSGDKDKVNSQYRHWHPDGHWMWFSCRSKVMTYDDAGRPVEIVGVDTDITAMKKNETELLKLSSKLQIAIEAAGIGVWEFDAETGLEDWDERMLGMYGITDAADHNSGDIWETHLHPDDAEATKQYAQETFREKSDFNRDFRIVRDDGEVRHVRSLARFVRTSKSNGRMLGVNIDVTDDYHRAQELERARELLEHDSRHDALTGLANRRLLDETMQALLDRIGDEDQFAVLHIDLDHFKQINDTLGHAAGDNVLVRVSENLRGLVGPRGLVCRIGGDEFFVLLEHFADEAEVHQLCQDIIDQMAQPMFGYDQAKTFGLSLGCALGLGDVVDASEVFINADIALYVAKSDGRSCFKVFAPGLRAVTQIDTHAHHNLRVALTSGQIICHFQPQFDAKTHALVGAEALVRWMCPDRGLIGPDDFLPLARKTGLLPRIDDFVFGFVLEAQTKWAAAGLDVPIIALNISLERLQEPGLMQQISDRLQPHHAISFELLETTFLDTCDDGLSDTLNQLRAAGVRLEMNDFGSGRSSIVALQTVRPDRVKLDRMLLAPLETNPAQIFILKALARVAALEGCGVVVEGIESQKQLNAVLQLDCEALQGIALARPMAEAEFAKMLIASPGVS</sequence>
<dbReference type="PANTHER" id="PTHR44757">
    <property type="entry name" value="DIGUANYLATE CYCLASE DGCP"/>
    <property type="match status" value="1"/>
</dbReference>
<dbReference type="PROSITE" id="PS50113">
    <property type="entry name" value="PAC"/>
    <property type="match status" value="2"/>
</dbReference>
<dbReference type="PROSITE" id="PS50883">
    <property type="entry name" value="EAL"/>
    <property type="match status" value="1"/>
</dbReference>